<feature type="transmembrane region" description="Helical" evidence="6">
    <location>
        <begin position="80"/>
        <end position="100"/>
    </location>
</feature>
<reference evidence="8" key="1">
    <citation type="submission" date="2020-08" db="EMBL/GenBank/DDBJ databases">
        <title>Plant Genome Project.</title>
        <authorList>
            <person name="Zhang R.-G."/>
        </authorList>
    </citation>
    <scope>NUCLEOTIDE SEQUENCE</scope>
    <source>
        <strain evidence="8">WSP0</strain>
        <tissue evidence="8">Leaf</tissue>
    </source>
</reference>
<dbReference type="InterPro" id="IPR000620">
    <property type="entry name" value="EamA_dom"/>
</dbReference>
<dbReference type="SUPFAM" id="SSF103481">
    <property type="entry name" value="Multidrug resistance efflux transporter EmrE"/>
    <property type="match status" value="1"/>
</dbReference>
<evidence type="ECO:0000256" key="2">
    <source>
        <dbReference type="ARBA" id="ARBA00007635"/>
    </source>
</evidence>
<dbReference type="InterPro" id="IPR030184">
    <property type="entry name" value="WAT1-related"/>
</dbReference>
<keyword evidence="4 6" id="KW-1133">Transmembrane helix</keyword>
<feature type="transmembrane region" description="Helical" evidence="6">
    <location>
        <begin position="50"/>
        <end position="68"/>
    </location>
</feature>
<feature type="transmembrane region" description="Helical" evidence="6">
    <location>
        <begin position="247"/>
        <end position="269"/>
    </location>
</feature>
<dbReference type="Proteomes" id="UP000823749">
    <property type="component" value="Chromosome 3"/>
</dbReference>
<evidence type="ECO:0000313" key="9">
    <source>
        <dbReference type="Proteomes" id="UP000823749"/>
    </source>
</evidence>
<gene>
    <name evidence="8" type="ORF">RHGRI_009217</name>
</gene>
<evidence type="ECO:0000256" key="3">
    <source>
        <dbReference type="ARBA" id="ARBA00022692"/>
    </source>
</evidence>
<evidence type="ECO:0000259" key="7">
    <source>
        <dbReference type="Pfam" id="PF00892"/>
    </source>
</evidence>
<dbReference type="GO" id="GO:0022857">
    <property type="term" value="F:transmembrane transporter activity"/>
    <property type="evidence" value="ECO:0007669"/>
    <property type="project" value="InterPro"/>
</dbReference>
<keyword evidence="3 6" id="KW-0812">Transmembrane</keyword>
<name>A0AAV6L5S6_9ERIC</name>
<dbReference type="GO" id="GO:0016020">
    <property type="term" value="C:membrane"/>
    <property type="evidence" value="ECO:0007669"/>
    <property type="project" value="UniProtKB-SubCell"/>
</dbReference>
<dbReference type="AlphaFoldDB" id="A0AAV6L5S6"/>
<evidence type="ECO:0000256" key="1">
    <source>
        <dbReference type="ARBA" id="ARBA00004141"/>
    </source>
</evidence>
<dbReference type="PANTHER" id="PTHR31218">
    <property type="entry name" value="WAT1-RELATED PROTEIN"/>
    <property type="match status" value="1"/>
</dbReference>
<keyword evidence="5 6" id="KW-0472">Membrane</keyword>
<evidence type="ECO:0000313" key="8">
    <source>
        <dbReference type="EMBL" id="KAG5559616.1"/>
    </source>
</evidence>
<accession>A0AAV6L5S6</accession>
<comment type="subcellular location">
    <subcellularLocation>
        <location evidence="1 6">Membrane</location>
        <topology evidence="1 6">Multi-pass membrane protein</topology>
    </subcellularLocation>
</comment>
<evidence type="ECO:0000256" key="6">
    <source>
        <dbReference type="RuleBase" id="RU363077"/>
    </source>
</evidence>
<feature type="transmembrane region" description="Helical" evidence="6">
    <location>
        <begin position="143"/>
        <end position="163"/>
    </location>
</feature>
<keyword evidence="9" id="KW-1185">Reference proteome</keyword>
<feature type="transmembrane region" description="Helical" evidence="6">
    <location>
        <begin position="175"/>
        <end position="195"/>
    </location>
</feature>
<evidence type="ECO:0000256" key="5">
    <source>
        <dbReference type="ARBA" id="ARBA00023136"/>
    </source>
</evidence>
<comment type="caution">
    <text evidence="8">The sequence shown here is derived from an EMBL/GenBank/DDBJ whole genome shotgun (WGS) entry which is preliminary data.</text>
</comment>
<protein>
    <recommendedName>
        <fullName evidence="6">WAT1-related protein</fullName>
    </recommendedName>
</protein>
<sequence>MDELCCVGSKASKVWGHPMDIDEGKVLTYAGVALSTRAALLQGMRPSVFVFYRQGIATLVIAPIAYFARRSERSCLGLRSFCLIFLASLVGVAINQNIYFEGIYLASSSMGSALFNLVPAITFVAAFVIGLEKVDIRTLRSIAKIIGTVLCVGGAVSMVLLRGPKLLNSSGGENWLVGSFFLFGSSCCWSFWIIFQVPVSARYPDHLSLSAWMCFMATLQSGTIALFLERNPEAWILHSYLELASSLYAVCICLIGAVGVIVGLYVVLWGKAQDHEELKTDTVSISNDDQSTIAEILVDGSFKNMTCTSTTDLEKPFLFV</sequence>
<dbReference type="InterPro" id="IPR037185">
    <property type="entry name" value="EmrE-like"/>
</dbReference>
<proteinExistence type="inferred from homology"/>
<evidence type="ECO:0000256" key="4">
    <source>
        <dbReference type="ARBA" id="ARBA00022989"/>
    </source>
</evidence>
<feature type="domain" description="EamA" evidence="7">
    <location>
        <begin position="28"/>
        <end position="155"/>
    </location>
</feature>
<dbReference type="Pfam" id="PF00892">
    <property type="entry name" value="EamA"/>
    <property type="match status" value="1"/>
</dbReference>
<organism evidence="8 9">
    <name type="scientific">Rhododendron griersonianum</name>
    <dbReference type="NCBI Taxonomy" id="479676"/>
    <lineage>
        <taxon>Eukaryota</taxon>
        <taxon>Viridiplantae</taxon>
        <taxon>Streptophyta</taxon>
        <taxon>Embryophyta</taxon>
        <taxon>Tracheophyta</taxon>
        <taxon>Spermatophyta</taxon>
        <taxon>Magnoliopsida</taxon>
        <taxon>eudicotyledons</taxon>
        <taxon>Gunneridae</taxon>
        <taxon>Pentapetalae</taxon>
        <taxon>asterids</taxon>
        <taxon>Ericales</taxon>
        <taxon>Ericaceae</taxon>
        <taxon>Ericoideae</taxon>
        <taxon>Rhodoreae</taxon>
        <taxon>Rhododendron</taxon>
    </lineage>
</organism>
<comment type="similarity">
    <text evidence="2 6">Belongs to the drug/metabolite transporter (DMT) superfamily. Plant drug/metabolite exporter (P-DME) (TC 2.A.7.4) family.</text>
</comment>
<dbReference type="EMBL" id="JACTNZ010000003">
    <property type="protein sequence ID" value="KAG5559616.1"/>
    <property type="molecule type" value="Genomic_DNA"/>
</dbReference>
<feature type="transmembrane region" description="Helical" evidence="6">
    <location>
        <begin position="112"/>
        <end position="131"/>
    </location>
</feature>
<feature type="transmembrane region" description="Helical" evidence="6">
    <location>
        <begin position="207"/>
        <end position="227"/>
    </location>
</feature>